<evidence type="ECO:0000259" key="1">
    <source>
        <dbReference type="Pfam" id="PF09414"/>
    </source>
</evidence>
<feature type="domain" description="RNA ligase" evidence="1">
    <location>
        <begin position="45"/>
        <end position="245"/>
    </location>
</feature>
<protein>
    <recommendedName>
        <fullName evidence="1">RNA ligase domain-containing protein</fullName>
    </recommendedName>
</protein>
<dbReference type="Proteomes" id="UP000638560">
    <property type="component" value="Unassembled WGS sequence"/>
</dbReference>
<dbReference type="InterPro" id="IPR021122">
    <property type="entry name" value="RNA_ligase_dom_REL/Rnl2"/>
</dbReference>
<dbReference type="RefSeq" id="WP_196206634.1">
    <property type="nucleotide sequence ID" value="NZ_JADPUN010000422.1"/>
</dbReference>
<accession>A0ABS0HAF7</accession>
<keyword evidence="3" id="KW-1185">Reference proteome</keyword>
<evidence type="ECO:0000313" key="3">
    <source>
        <dbReference type="Proteomes" id="UP000638560"/>
    </source>
</evidence>
<comment type="caution">
    <text evidence="2">The sequence shown here is derived from an EMBL/GenBank/DDBJ whole genome shotgun (WGS) entry which is preliminary data.</text>
</comment>
<gene>
    <name evidence="2" type="ORF">I0C86_40555</name>
</gene>
<evidence type="ECO:0000313" key="2">
    <source>
        <dbReference type="EMBL" id="MBF9135173.1"/>
    </source>
</evidence>
<dbReference type="SUPFAM" id="SSF56091">
    <property type="entry name" value="DNA ligase/mRNA capping enzyme, catalytic domain"/>
    <property type="match status" value="1"/>
</dbReference>
<proteinExistence type="predicted"/>
<dbReference type="EMBL" id="JADPUN010000422">
    <property type="protein sequence ID" value="MBF9135173.1"/>
    <property type="molecule type" value="Genomic_DNA"/>
</dbReference>
<name>A0ABS0HAF7_9ACTN</name>
<sequence length="261" mass="28459">MTSFNVRTADLAAINSMTKYPSIPTYHKLGERGALLDEYVPFAGTVIGTEKVDGCNGRVVLLPDGSYLIGSREELLYGSGDLVANPALGIVDALRLLADRLLTNRVVDRPTVYYAEVYGGKTTAASRQYTSTKQVGYRLFDIAKVDGFEEMLHWPSAQIAAWRDQGGQRFYSETALGIEADSVGAQLTPRLFVDSAVNVPTKVADTHVWLAQRLPATRVALDSGAGGLAEGIVLRTPDRSAIAKIRFQDYKRAVSLREHAH</sequence>
<dbReference type="Pfam" id="PF09414">
    <property type="entry name" value="RNA_ligase"/>
    <property type="match status" value="1"/>
</dbReference>
<reference evidence="2 3" key="1">
    <citation type="submission" date="2020-11" db="EMBL/GenBank/DDBJ databases">
        <title>A novel isolate from a Black sea contaminated sediment with potential to produce alkanes: Plantactinospora alkalitolerans sp. nov.</title>
        <authorList>
            <person name="Carro L."/>
            <person name="Veyisoglu A."/>
            <person name="Guven K."/>
            <person name="Schumann P."/>
            <person name="Klenk H.-P."/>
            <person name="Sahin N."/>
        </authorList>
    </citation>
    <scope>NUCLEOTIDE SEQUENCE [LARGE SCALE GENOMIC DNA]</scope>
    <source>
        <strain evidence="2 3">S1510</strain>
    </source>
</reference>
<organism evidence="2 3">
    <name type="scientific">Plantactinospora alkalitolerans</name>
    <dbReference type="NCBI Taxonomy" id="2789879"/>
    <lineage>
        <taxon>Bacteria</taxon>
        <taxon>Bacillati</taxon>
        <taxon>Actinomycetota</taxon>
        <taxon>Actinomycetes</taxon>
        <taxon>Micromonosporales</taxon>
        <taxon>Micromonosporaceae</taxon>
        <taxon>Plantactinospora</taxon>
    </lineage>
</organism>